<reference evidence="4 5" key="1">
    <citation type="submission" date="2012-08" db="EMBL/GenBank/DDBJ databases">
        <title>Whole genome shotgun sequence of Austwickia chelonae NBRC 105200.</title>
        <authorList>
            <person name="Yoshida I."/>
            <person name="Hosoyama A."/>
            <person name="Tsuchikane K."/>
            <person name="Katsumata H."/>
            <person name="Ando Y."/>
            <person name="Ohji S."/>
            <person name="Hamada M."/>
            <person name="Tamura T."/>
            <person name="Yamazoe A."/>
            <person name="Yamazaki S."/>
            <person name="Fujita N."/>
        </authorList>
    </citation>
    <scope>NUCLEOTIDE SEQUENCE [LARGE SCALE GENOMIC DNA]</scope>
    <source>
        <strain evidence="4 5">NBRC 105200</strain>
    </source>
</reference>
<feature type="domain" description="WCX" evidence="3">
    <location>
        <begin position="257"/>
        <end position="328"/>
    </location>
</feature>
<dbReference type="eggNOG" id="COG2378">
    <property type="taxonomic scope" value="Bacteria"/>
</dbReference>
<accession>K6W5R3</accession>
<evidence type="ECO:0000259" key="3">
    <source>
        <dbReference type="Pfam" id="PF25583"/>
    </source>
</evidence>
<dbReference type="PIRSF" id="PIRSF016838">
    <property type="entry name" value="PafC"/>
    <property type="match status" value="1"/>
</dbReference>
<keyword evidence="5" id="KW-1185">Reference proteome</keyword>
<dbReference type="InterPro" id="IPR051534">
    <property type="entry name" value="CBASS_pafABC_assoc_protein"/>
</dbReference>
<evidence type="ECO:0008006" key="6">
    <source>
        <dbReference type="Google" id="ProtNLM"/>
    </source>
</evidence>
<dbReference type="InterPro" id="IPR026881">
    <property type="entry name" value="WYL_dom"/>
</dbReference>
<proteinExistence type="predicted"/>
<organism evidence="4 5">
    <name type="scientific">Austwickia chelonae NBRC 105200</name>
    <dbReference type="NCBI Taxonomy" id="1184607"/>
    <lineage>
        <taxon>Bacteria</taxon>
        <taxon>Bacillati</taxon>
        <taxon>Actinomycetota</taxon>
        <taxon>Actinomycetes</taxon>
        <taxon>Micrococcales</taxon>
        <taxon>Dermatophilaceae</taxon>
        <taxon>Austwickia</taxon>
    </lineage>
</organism>
<comment type="caution">
    <text evidence="4">The sequence shown here is derived from an EMBL/GenBank/DDBJ whole genome shotgun (WGS) entry which is preliminary data.</text>
</comment>
<dbReference type="EMBL" id="BAGZ01000005">
    <property type="protein sequence ID" value="GAB77162.1"/>
    <property type="molecule type" value="Genomic_DNA"/>
</dbReference>
<dbReference type="PROSITE" id="PS52050">
    <property type="entry name" value="WYL"/>
    <property type="match status" value="1"/>
</dbReference>
<feature type="domain" description="PafC HTH" evidence="2">
    <location>
        <begin position="16"/>
        <end position="129"/>
    </location>
</feature>
<dbReference type="Proteomes" id="UP000008495">
    <property type="component" value="Unassembled WGS sequence"/>
</dbReference>
<dbReference type="Pfam" id="PF19187">
    <property type="entry name" value="HTH_PafC"/>
    <property type="match status" value="1"/>
</dbReference>
<evidence type="ECO:0000259" key="1">
    <source>
        <dbReference type="Pfam" id="PF13280"/>
    </source>
</evidence>
<sequence>MTDPHRKRPPQESAGERLARLLTMVPWLLHRPGIEIDRAAEELHVTREQLESDLALLFLCGTPGGMPDDLIEAEWEEGRVYLSNADTISRPLRLGRDEALALIIALRTLSEIPGPEDHDALDRTLAKLEEAISSAAIPTIESARDRIQIDMTEGAQEHILATARRAIQEKRRIHLRYLVAARDETTERDVDPMRITSVDGRGYLEGWCHRSDAVRLFRLDRVEDITLLDQPGTPPEHAHPRDVDNGIFQPGPDDLLVRLQLTPAAEWMRDYYPHVSFERHPTGTSTLTLHTADVAWLRRLAWRSGGTIHVLEPTWLADQITQGARDALSAYDLVEDVH</sequence>
<dbReference type="RefSeq" id="WP_006501914.1">
    <property type="nucleotide sequence ID" value="NZ_BAGZ01000005.1"/>
</dbReference>
<dbReference type="Pfam" id="PF25583">
    <property type="entry name" value="WCX"/>
    <property type="match status" value="1"/>
</dbReference>
<dbReference type="Pfam" id="PF13280">
    <property type="entry name" value="WYL"/>
    <property type="match status" value="1"/>
</dbReference>
<feature type="domain" description="WYL" evidence="1">
    <location>
        <begin position="159"/>
        <end position="226"/>
    </location>
</feature>
<dbReference type="STRING" id="100225.SAMN05421595_0977"/>
<dbReference type="InterPro" id="IPR043839">
    <property type="entry name" value="PafC_HTH"/>
</dbReference>
<dbReference type="PANTHER" id="PTHR34580:SF1">
    <property type="entry name" value="PROTEIN PAFC"/>
    <property type="match status" value="1"/>
</dbReference>
<evidence type="ECO:0000259" key="2">
    <source>
        <dbReference type="Pfam" id="PF19187"/>
    </source>
</evidence>
<dbReference type="AlphaFoldDB" id="K6W5R3"/>
<dbReference type="InterPro" id="IPR028349">
    <property type="entry name" value="PafC-like"/>
</dbReference>
<name>K6W5R3_9MICO</name>
<dbReference type="InterPro" id="IPR057727">
    <property type="entry name" value="WCX_dom"/>
</dbReference>
<gene>
    <name evidence="4" type="ORF">AUCHE_05_00670</name>
</gene>
<dbReference type="PANTHER" id="PTHR34580">
    <property type="match status" value="1"/>
</dbReference>
<dbReference type="OrthoDB" id="3171994at2"/>
<evidence type="ECO:0000313" key="5">
    <source>
        <dbReference type="Proteomes" id="UP000008495"/>
    </source>
</evidence>
<protein>
    <recommendedName>
        <fullName evidence="6">Proteasome accessory factor C</fullName>
    </recommendedName>
</protein>
<evidence type="ECO:0000313" key="4">
    <source>
        <dbReference type="EMBL" id="GAB77162.1"/>
    </source>
</evidence>